<sequence>MHVSPTSGAPSAGDSDGSANRLRARLTDLPESGQIRVVLQLITELVGVLTDRDSSRIPVDPLVSWRRLGIYRDVAGRLRSRLESETGLALPATLLFDRPSPHALAAYLCARVLGSDDEADVALGGPMGGAVAGDPVAIVGMACRLPGGADSPAALWELVRDGREGIVGLPTNRGWDLDALYAPDREQPGTIYTRHGGFLPDISLFDPGFFGIGPREAAAMDPQQRLMLEISWEAFERAGVDPGSLRGSRTGVFTGVSLQDYGPPWHRAPAEAQGQLLTGNALGVVAGRVSYTFGFEGPALSVDTQCSSSLVAIHLAVRSLLSGECGLALAGGVTVMTTPGMLLEFSRKQGLAPDGRCKPFSADADGTGWADGAGVLLLERLSDARRHGHEVLALVRGTAINQDGASNGLAAPSGSAQRRLILAALASAGLDPGDVDVLEAHGTGTALGDPIEAEAAVATYGRGRPPGRPLHLGSLKSNIGHTQAASGVAGVIKMVQAMRHGLLPRTLHVREPSPHVDWSAGGVSLLTEQRPWEAPEGAPRRAAVSSFGVSGTNAHLILEEAVAPPETSEPPGADRPAATTSRPRAAHAPAPVPIVLSGRTAEAVGANAARLAGHLDRHLEITPLDVGLTLSGRVRFESRAVVIVSDERGGHAHLVNTLTRLAENRSTAGLISGVARPAVSGGRTAFLFTGQGSQRPGMGRLLYRAYPEFARALDEICDRFAPLLRRPLRKVMFAPAGSADAALLDQTAYTQAALFTFQTALFRLLQSWGLRPDTLVGHSIGELTAAHAAGVWTLDDACALVAARGRLMQECRPGGAMTAIRAGEADVRSSIAGLAGQVEIAAVNGARSTVIAGDADAVARVAADWTRRGARTKRLTVSHAFHSPHMDGMLAAFRTAARAVTYHPPSLPVMSNLTGGAATEADLMSPEYWVRHVREPVRFLDGVRALHRDGVRAFVEIGPDAVLTALVPGCLPEGAAAEDLAAVATSRAGRSEPETLLVALAELDVAGVAVDWARLCAGRGGRPVDLPTYAFQRRRYWVDGAAVAPAPVAAASTGARATGPDSWRYQVRWEPLSGERAAAAAAGHLATGASIRGTWLVVTGPAGIDGQTLSRLSWLLERLGGRPVHIPLAVADAERGRLAAVLSKHSSSRDDQIGGIVSLLPFEEQPNTLHPGLTDGLAFTCLVAQALDDLGQNAPLWCVTRGAVSTGALDPVTAPTQAMVWGLGRALALERPDAWGGLLDLPATLDDEALALAGVALTAPGGEDQLAVRGGALLVPRLVPAEPADATAASWRPSGTVLITGGTGALGAHAARRFARDGAARLVLVSRRGPAAPGVGELVADLEALGSTVTVEACDLADRDQVTALLDRATGFDEPLTAVVHAAGVLGPVAPLRELGLGELEQVVTGKAGGAALLDELTSPANGDGVPLEAFVLVSSISATWGSGGQSGYCAGNAYLDALASHRHGRGLPATSVAFGPWAEAGLGAEPTLRDYLARRGVAPLPAEPAVTALAEAVAAGTAATTVADVDWGRFLPPFTAPRPTRFFDELSERPVRAATPPAAAGLPVDPAAGDQRAGLARLTGSERDRALTSLVRDEAAAILGHASPDEVALDRRFLDLGFDSLASVQLSRRLSTVIGQQLAPPVVFEHPTVTELAAYLGSLVARQDRAAPSGQLTPAGVRDLYRQACSIGRFVEGVEVLQAVAKLRPVFHELAEFGAARPPVRLASGPASCALVCVPSMVAPSGPHSFARLALHLHGQRNVYGLSLPGFDEGEHLPATSELVVDLLVDLIAGEFADAPVALAGYSSGGWLAHAVAAGLEARGQRPGAVVLLDTWLPGDRIPTEDIQEELRGIAVNDQAFALMTEAQVTAQGAYLTLFEKWKPSPVEAPVLLVRAEERMPQLSPDDQATIAEHGWTTDWEIEHLTLEVAGNHQTMMNEHAASTAQDLHRWLTSLDQTP</sequence>
<dbReference type="GO" id="GO:0006633">
    <property type="term" value="P:fatty acid biosynthetic process"/>
    <property type="evidence" value="ECO:0007669"/>
    <property type="project" value="TreeGrafter"/>
</dbReference>
<dbReference type="InterPro" id="IPR050091">
    <property type="entry name" value="PKS_NRPS_Biosynth_Enz"/>
</dbReference>
<dbReference type="SUPFAM" id="SSF47336">
    <property type="entry name" value="ACP-like"/>
    <property type="match status" value="1"/>
</dbReference>
<feature type="domain" description="Carrier" evidence="6">
    <location>
        <begin position="1586"/>
        <end position="1661"/>
    </location>
</feature>
<dbReference type="STRING" id="298654.FraEuI1c_3370"/>
<feature type="domain" description="Ketosynthase family 3 (KS3)" evidence="7">
    <location>
        <begin position="133"/>
        <end position="560"/>
    </location>
</feature>
<accession>E3IWP9</accession>
<dbReference type="Pfam" id="PF00698">
    <property type="entry name" value="Acyl_transf_1"/>
    <property type="match status" value="1"/>
</dbReference>
<dbReference type="Proteomes" id="UP000002484">
    <property type="component" value="Chromosome"/>
</dbReference>
<dbReference type="CDD" id="cd08952">
    <property type="entry name" value="KR_1_SDR_x"/>
    <property type="match status" value="1"/>
</dbReference>
<dbReference type="SUPFAM" id="SSF53474">
    <property type="entry name" value="alpha/beta-Hydrolases"/>
    <property type="match status" value="1"/>
</dbReference>
<reference evidence="8 9" key="1">
    <citation type="submission" date="2010-10" db="EMBL/GenBank/DDBJ databases">
        <title>Complete sequence of Frankia sp. EuI1c.</title>
        <authorList>
            <consortium name="US DOE Joint Genome Institute"/>
            <person name="Lucas S."/>
            <person name="Copeland A."/>
            <person name="Lapidus A."/>
            <person name="Cheng J.-F."/>
            <person name="Bruce D."/>
            <person name="Goodwin L."/>
            <person name="Pitluck S."/>
            <person name="Chertkov O."/>
            <person name="Detter J.C."/>
            <person name="Han C."/>
            <person name="Tapia R."/>
            <person name="Land M."/>
            <person name="Hauser L."/>
            <person name="Jeffries C."/>
            <person name="Kyrpides N."/>
            <person name="Ivanova N."/>
            <person name="Mikhailova N."/>
            <person name="Beauchemin N."/>
            <person name="Sen A."/>
            <person name="Sur S.A."/>
            <person name="Gtari M."/>
            <person name="Wall L."/>
            <person name="Tisa L."/>
            <person name="Woyke T."/>
        </authorList>
    </citation>
    <scope>NUCLEOTIDE SEQUENCE [LARGE SCALE GENOMIC DNA]</scope>
    <source>
        <strain evidence="9">DSM 45817 / CECT 9037 / EuI1c</strain>
    </source>
</reference>
<dbReference type="eggNOG" id="COG1028">
    <property type="taxonomic scope" value="Bacteria"/>
</dbReference>
<dbReference type="InterPro" id="IPR014030">
    <property type="entry name" value="Ketoacyl_synth_N"/>
</dbReference>
<evidence type="ECO:0000256" key="4">
    <source>
        <dbReference type="ARBA" id="ARBA00023315"/>
    </source>
</evidence>
<dbReference type="GO" id="GO:0047879">
    <property type="term" value="F:erythronolide synthase activity"/>
    <property type="evidence" value="ECO:0007669"/>
    <property type="project" value="UniProtKB-EC"/>
</dbReference>
<dbReference type="PANTHER" id="PTHR43775:SF51">
    <property type="entry name" value="INACTIVE PHENOLPHTHIOCEROL SYNTHESIS POLYKETIDE SYNTHASE TYPE I PKS1-RELATED"/>
    <property type="match status" value="1"/>
</dbReference>
<dbReference type="SUPFAM" id="SSF51735">
    <property type="entry name" value="NAD(P)-binding Rossmann-fold domains"/>
    <property type="match status" value="2"/>
</dbReference>
<dbReference type="InParanoid" id="E3IWP9"/>
<protein>
    <submittedName>
        <fullName evidence="8">6-deoxyerythronolide-B synthase</fullName>
        <ecNumber evidence="8">2.3.1.94</ecNumber>
    </submittedName>
</protein>
<dbReference type="Gene3D" id="3.40.50.720">
    <property type="entry name" value="NAD(P)-binding Rossmann-like Domain"/>
    <property type="match status" value="1"/>
</dbReference>
<keyword evidence="3 8" id="KW-0808">Transferase</keyword>
<dbReference type="EMBL" id="CP002299">
    <property type="protein sequence ID" value="ADP81379.1"/>
    <property type="molecule type" value="Genomic_DNA"/>
</dbReference>
<dbReference type="InterPro" id="IPR020802">
    <property type="entry name" value="TesA-like"/>
</dbReference>
<dbReference type="InterPro" id="IPR029058">
    <property type="entry name" value="AB_hydrolase_fold"/>
</dbReference>
<dbReference type="Gene3D" id="1.10.1200.10">
    <property type="entry name" value="ACP-like"/>
    <property type="match status" value="2"/>
</dbReference>
<dbReference type="SMART" id="SM00822">
    <property type="entry name" value="PKS_KR"/>
    <property type="match status" value="1"/>
</dbReference>
<keyword evidence="1" id="KW-0596">Phosphopantetheine</keyword>
<dbReference type="InterPro" id="IPR001227">
    <property type="entry name" value="Ac_transferase_dom_sf"/>
</dbReference>
<dbReference type="CDD" id="cd00833">
    <property type="entry name" value="PKS"/>
    <property type="match status" value="1"/>
</dbReference>
<dbReference type="Gene3D" id="3.40.47.10">
    <property type="match status" value="1"/>
</dbReference>
<evidence type="ECO:0000256" key="5">
    <source>
        <dbReference type="SAM" id="MobiDB-lite"/>
    </source>
</evidence>
<proteinExistence type="predicted"/>
<dbReference type="InterPro" id="IPR036736">
    <property type="entry name" value="ACP-like_sf"/>
</dbReference>
<dbReference type="PROSITE" id="PS00012">
    <property type="entry name" value="PHOSPHOPANTETHEINE"/>
    <property type="match status" value="1"/>
</dbReference>
<dbReference type="FunFam" id="3.40.47.10:FF:000019">
    <property type="entry name" value="Polyketide synthase type I"/>
    <property type="match status" value="1"/>
</dbReference>
<dbReference type="InterPro" id="IPR020841">
    <property type="entry name" value="PKS_Beta-ketoAc_synthase_dom"/>
</dbReference>
<dbReference type="InterPro" id="IPR006162">
    <property type="entry name" value="Ppantetheine_attach_site"/>
</dbReference>
<evidence type="ECO:0000313" key="9">
    <source>
        <dbReference type="Proteomes" id="UP000002484"/>
    </source>
</evidence>
<dbReference type="InterPro" id="IPR032821">
    <property type="entry name" value="PKS_assoc"/>
</dbReference>
<dbReference type="Pfam" id="PF02801">
    <property type="entry name" value="Ketoacyl-synt_C"/>
    <property type="match status" value="1"/>
</dbReference>
<dbReference type="InterPro" id="IPR001031">
    <property type="entry name" value="Thioesterase"/>
</dbReference>
<keyword evidence="2" id="KW-0597">Phosphoprotein</keyword>
<dbReference type="Gene3D" id="3.40.366.10">
    <property type="entry name" value="Malonyl-Coenzyme A Acyl Carrier Protein, domain 2"/>
    <property type="match status" value="1"/>
</dbReference>
<dbReference type="FunFam" id="3.40.366.10:FF:000002">
    <property type="entry name" value="Probable polyketide synthase 2"/>
    <property type="match status" value="1"/>
</dbReference>
<dbReference type="GO" id="GO:0031177">
    <property type="term" value="F:phosphopantetheine binding"/>
    <property type="evidence" value="ECO:0007669"/>
    <property type="project" value="InterPro"/>
</dbReference>
<dbReference type="SUPFAM" id="SSF55048">
    <property type="entry name" value="Probable ACP-binding domain of malonyl-CoA ACP transacylase"/>
    <property type="match status" value="1"/>
</dbReference>
<dbReference type="Pfam" id="PF00109">
    <property type="entry name" value="ketoacyl-synt"/>
    <property type="match status" value="1"/>
</dbReference>
<keyword evidence="9" id="KW-1185">Reference proteome</keyword>
<dbReference type="KEGG" id="fri:FraEuI1c_3370"/>
<feature type="compositionally biased region" description="Low complexity" evidence="5">
    <location>
        <begin position="574"/>
        <end position="589"/>
    </location>
</feature>
<dbReference type="InterPro" id="IPR009081">
    <property type="entry name" value="PP-bd_ACP"/>
</dbReference>
<dbReference type="OrthoDB" id="3202594at2"/>
<dbReference type="EC" id="2.3.1.94" evidence="8"/>
<dbReference type="SMART" id="SM00827">
    <property type="entry name" value="PKS_AT"/>
    <property type="match status" value="1"/>
</dbReference>
<organism evidence="8 9">
    <name type="scientific">Pseudofrankia inefficax (strain DSM 45817 / CECT 9037 / DDB 130130 / EuI1c)</name>
    <name type="common">Frankia inefficax</name>
    <dbReference type="NCBI Taxonomy" id="298654"/>
    <lineage>
        <taxon>Bacteria</taxon>
        <taxon>Bacillati</taxon>
        <taxon>Actinomycetota</taxon>
        <taxon>Actinomycetes</taxon>
        <taxon>Frankiales</taxon>
        <taxon>Frankiaceae</taxon>
        <taxon>Pseudofrankia</taxon>
    </lineage>
</organism>
<evidence type="ECO:0000256" key="1">
    <source>
        <dbReference type="ARBA" id="ARBA00022450"/>
    </source>
</evidence>
<dbReference type="SUPFAM" id="SSF52151">
    <property type="entry name" value="FabD/lysophospholipase-like"/>
    <property type="match status" value="1"/>
</dbReference>
<dbReference type="eggNOG" id="COG3321">
    <property type="taxonomic scope" value="Bacteria"/>
</dbReference>
<dbReference type="InterPro" id="IPR057326">
    <property type="entry name" value="KR_dom"/>
</dbReference>
<dbReference type="Gene3D" id="3.30.70.3290">
    <property type="match status" value="1"/>
</dbReference>
<evidence type="ECO:0000259" key="6">
    <source>
        <dbReference type="PROSITE" id="PS50075"/>
    </source>
</evidence>
<dbReference type="SMART" id="SM00825">
    <property type="entry name" value="PKS_KS"/>
    <property type="match status" value="1"/>
</dbReference>
<feature type="region of interest" description="Disordered" evidence="5">
    <location>
        <begin position="562"/>
        <end position="591"/>
    </location>
</feature>
<dbReference type="HOGENOM" id="CLU_000022_35_2_11"/>
<dbReference type="GO" id="GO:0004312">
    <property type="term" value="F:fatty acid synthase activity"/>
    <property type="evidence" value="ECO:0007669"/>
    <property type="project" value="TreeGrafter"/>
</dbReference>
<dbReference type="SMART" id="SM00824">
    <property type="entry name" value="PKS_TE"/>
    <property type="match status" value="1"/>
</dbReference>
<evidence type="ECO:0000256" key="3">
    <source>
        <dbReference type="ARBA" id="ARBA00022679"/>
    </source>
</evidence>
<evidence type="ECO:0000256" key="2">
    <source>
        <dbReference type="ARBA" id="ARBA00022553"/>
    </source>
</evidence>
<dbReference type="SMART" id="SM01294">
    <property type="entry name" value="PKS_PP_betabranch"/>
    <property type="match status" value="1"/>
</dbReference>
<evidence type="ECO:0000259" key="7">
    <source>
        <dbReference type="PROSITE" id="PS52004"/>
    </source>
</evidence>
<dbReference type="InterPro" id="IPR036291">
    <property type="entry name" value="NAD(P)-bd_dom_sf"/>
</dbReference>
<dbReference type="InterPro" id="IPR014031">
    <property type="entry name" value="Ketoacyl_synth_C"/>
</dbReference>
<dbReference type="Pfam" id="PF16197">
    <property type="entry name" value="KAsynt_C_assoc"/>
    <property type="match status" value="1"/>
</dbReference>
<dbReference type="Pfam" id="PF00550">
    <property type="entry name" value="PP-binding"/>
    <property type="match status" value="1"/>
</dbReference>
<dbReference type="SUPFAM" id="SSF53901">
    <property type="entry name" value="Thiolase-like"/>
    <property type="match status" value="1"/>
</dbReference>
<dbReference type="SMART" id="SM00823">
    <property type="entry name" value="PKS_PP"/>
    <property type="match status" value="2"/>
</dbReference>
<keyword evidence="4 8" id="KW-0012">Acyltransferase</keyword>
<dbReference type="Gene3D" id="3.40.50.1820">
    <property type="entry name" value="alpha/beta hydrolase"/>
    <property type="match status" value="1"/>
</dbReference>
<name>E3IWP9_PSEI1</name>
<dbReference type="InterPro" id="IPR016039">
    <property type="entry name" value="Thiolase-like"/>
</dbReference>
<dbReference type="Pfam" id="PF00975">
    <property type="entry name" value="Thioesterase"/>
    <property type="match status" value="1"/>
</dbReference>
<gene>
    <name evidence="8" type="ordered locus">FraEuI1c_3370</name>
</gene>
<evidence type="ECO:0000313" key="8">
    <source>
        <dbReference type="EMBL" id="ADP81379.1"/>
    </source>
</evidence>
<dbReference type="InterPro" id="IPR014043">
    <property type="entry name" value="Acyl_transferase_dom"/>
</dbReference>
<dbReference type="PROSITE" id="PS50075">
    <property type="entry name" value="CARRIER"/>
    <property type="match status" value="1"/>
</dbReference>
<dbReference type="Pfam" id="PF08659">
    <property type="entry name" value="KR"/>
    <property type="match status" value="1"/>
</dbReference>
<dbReference type="PANTHER" id="PTHR43775">
    <property type="entry name" value="FATTY ACID SYNTHASE"/>
    <property type="match status" value="1"/>
</dbReference>
<dbReference type="InterPro" id="IPR016035">
    <property type="entry name" value="Acyl_Trfase/lysoPLipase"/>
</dbReference>
<dbReference type="InterPro" id="IPR020806">
    <property type="entry name" value="PKS_PP-bd"/>
</dbReference>
<dbReference type="PROSITE" id="PS52004">
    <property type="entry name" value="KS3_2"/>
    <property type="match status" value="1"/>
</dbReference>
<dbReference type="RefSeq" id="WP_013424497.1">
    <property type="nucleotide sequence ID" value="NC_014666.1"/>
</dbReference>
<dbReference type="InterPro" id="IPR016036">
    <property type="entry name" value="Malonyl_transacylase_ACP-bd"/>
</dbReference>
<dbReference type="InterPro" id="IPR013968">
    <property type="entry name" value="PKS_KR"/>
</dbReference>